<evidence type="ECO:0000256" key="5">
    <source>
        <dbReference type="SAM" id="SignalP"/>
    </source>
</evidence>
<dbReference type="PANTHER" id="PTHR33420">
    <property type="entry name" value="FIMBRIAL SUBUNIT ELFA-RELATED"/>
    <property type="match status" value="1"/>
</dbReference>
<organism evidence="6 7">
    <name type="scientific">Rhodanobacter glycinis</name>
    <dbReference type="NCBI Taxonomy" id="582702"/>
    <lineage>
        <taxon>Bacteria</taxon>
        <taxon>Pseudomonadati</taxon>
        <taxon>Pseudomonadota</taxon>
        <taxon>Gammaproteobacteria</taxon>
        <taxon>Lysobacterales</taxon>
        <taxon>Rhodanobacteraceae</taxon>
        <taxon>Rhodanobacter</taxon>
    </lineage>
</organism>
<dbReference type="EMBL" id="RCZO01000008">
    <property type="protein sequence ID" value="TPG06513.1"/>
    <property type="molecule type" value="Genomic_DNA"/>
</dbReference>
<dbReference type="PANTHER" id="PTHR33420:SF3">
    <property type="entry name" value="FIMBRIAL SUBUNIT ELFA"/>
    <property type="match status" value="1"/>
</dbReference>
<dbReference type="AlphaFoldDB" id="A0A502C157"/>
<evidence type="ECO:0000256" key="4">
    <source>
        <dbReference type="ARBA" id="ARBA00023263"/>
    </source>
</evidence>
<accession>A0A502C157</accession>
<comment type="subcellular location">
    <subcellularLocation>
        <location evidence="1">Fimbrium</location>
    </subcellularLocation>
</comment>
<evidence type="ECO:0000256" key="1">
    <source>
        <dbReference type="ARBA" id="ARBA00004561"/>
    </source>
</evidence>
<dbReference type="OrthoDB" id="5906753at2"/>
<keyword evidence="7" id="KW-1185">Reference proteome</keyword>
<protein>
    <submittedName>
        <fullName evidence="6">Type 1 fimbrial protein</fullName>
    </submittedName>
</protein>
<gene>
    <name evidence="6" type="ORF">EAH88_14420</name>
</gene>
<comment type="similarity">
    <text evidence="2">Belongs to the fimbrial protein family.</text>
</comment>
<dbReference type="InterPro" id="IPR008966">
    <property type="entry name" value="Adhesion_dom_sf"/>
</dbReference>
<dbReference type="InterPro" id="IPR050263">
    <property type="entry name" value="Bact_Fimbrial_Adh_Pro"/>
</dbReference>
<proteinExistence type="inferred from homology"/>
<evidence type="ECO:0000313" key="7">
    <source>
        <dbReference type="Proteomes" id="UP000319486"/>
    </source>
</evidence>
<comment type="caution">
    <text evidence="6">The sequence shown here is derived from an EMBL/GenBank/DDBJ whole genome shotgun (WGS) entry which is preliminary data.</text>
</comment>
<dbReference type="Gene3D" id="2.60.40.1090">
    <property type="entry name" value="Fimbrial-type adhesion domain"/>
    <property type="match status" value="1"/>
</dbReference>
<evidence type="ECO:0000313" key="6">
    <source>
        <dbReference type="EMBL" id="TPG06513.1"/>
    </source>
</evidence>
<keyword evidence="3 5" id="KW-0732">Signal</keyword>
<dbReference type="InterPro" id="IPR036937">
    <property type="entry name" value="Adhesion_dom_fimbrial_sf"/>
</dbReference>
<dbReference type="Proteomes" id="UP000319486">
    <property type="component" value="Unassembled WGS sequence"/>
</dbReference>
<sequence>MNKTLLSTALVAVMAATAFAPTAQAAGGTINISGKVLTDTCVVSVNGGSTVVLPTVMSSSLTTVGSVAGATAFTVGLTGCDTNTTSATMAFTGSNINATTGNLNNTAASGSNVQVQLLNGASVINTNNNTNAPVIAVATGTGSASLKAQYIAATAAATAGLVSTTVNFTLSYL</sequence>
<evidence type="ECO:0000256" key="2">
    <source>
        <dbReference type="ARBA" id="ARBA00006671"/>
    </source>
</evidence>
<name>A0A502C157_9GAMM</name>
<dbReference type="RefSeq" id="WP_140653929.1">
    <property type="nucleotide sequence ID" value="NZ_RCZB01000006.1"/>
</dbReference>
<dbReference type="Pfam" id="PF16970">
    <property type="entry name" value="FimA"/>
    <property type="match status" value="1"/>
</dbReference>
<keyword evidence="4" id="KW-0281">Fimbrium</keyword>
<evidence type="ECO:0000256" key="3">
    <source>
        <dbReference type="ARBA" id="ARBA00022729"/>
    </source>
</evidence>
<reference evidence="6 7" key="1">
    <citation type="journal article" date="2019" name="Environ. Microbiol.">
        <title>Species interactions and distinct microbial communities in high Arctic permafrost affected cryosols are associated with the CH4 and CO2 gas fluxes.</title>
        <authorList>
            <person name="Altshuler I."/>
            <person name="Hamel J."/>
            <person name="Turney S."/>
            <person name="Magnuson E."/>
            <person name="Levesque R."/>
            <person name="Greer C."/>
            <person name="Whyte L.G."/>
        </authorList>
    </citation>
    <scope>NUCLEOTIDE SEQUENCE [LARGE SCALE GENOMIC DNA]</scope>
    <source>
        <strain evidence="6 7">S13Y</strain>
    </source>
</reference>
<dbReference type="InterPro" id="IPR039458">
    <property type="entry name" value="FimA-like"/>
</dbReference>
<dbReference type="GO" id="GO:0043709">
    <property type="term" value="P:cell adhesion involved in single-species biofilm formation"/>
    <property type="evidence" value="ECO:0007669"/>
    <property type="project" value="TreeGrafter"/>
</dbReference>
<dbReference type="SUPFAM" id="SSF49401">
    <property type="entry name" value="Bacterial adhesins"/>
    <property type="match status" value="1"/>
</dbReference>
<feature type="chain" id="PRO_5030107215" evidence="5">
    <location>
        <begin position="26"/>
        <end position="173"/>
    </location>
</feature>
<dbReference type="GO" id="GO:0009289">
    <property type="term" value="C:pilus"/>
    <property type="evidence" value="ECO:0007669"/>
    <property type="project" value="UniProtKB-SubCell"/>
</dbReference>
<feature type="signal peptide" evidence="5">
    <location>
        <begin position="1"/>
        <end position="25"/>
    </location>
</feature>